<dbReference type="GO" id="GO:0031410">
    <property type="term" value="C:cytoplasmic vesicle"/>
    <property type="evidence" value="ECO:0007669"/>
    <property type="project" value="UniProtKB-KW"/>
</dbReference>
<keyword evidence="10" id="KW-0968">Cytoplasmic vesicle</keyword>
<organism evidence="13 14">
    <name type="scientific">Boudabousia marimammalium</name>
    <dbReference type="NCBI Taxonomy" id="156892"/>
    <lineage>
        <taxon>Bacteria</taxon>
        <taxon>Bacillati</taxon>
        <taxon>Actinomycetota</taxon>
        <taxon>Actinomycetes</taxon>
        <taxon>Actinomycetales</taxon>
        <taxon>Actinomycetaceae</taxon>
        <taxon>Boudabousia</taxon>
    </lineage>
</organism>
<keyword evidence="6" id="KW-0862">Zinc</keyword>
<dbReference type="PANTHER" id="PTHR31937:SF2">
    <property type="entry name" value="TRANSMEMBRANE PROTEIN 163"/>
    <property type="match status" value="1"/>
</dbReference>
<keyword evidence="9 11" id="KW-0472">Membrane</keyword>
<comment type="caution">
    <text evidence="13">The sequence shown here is derived from an EMBL/GenBank/DDBJ whole genome shotgun (WGS) entry which is preliminary data.</text>
</comment>
<dbReference type="Proteomes" id="UP000186465">
    <property type="component" value="Unassembled WGS sequence"/>
</dbReference>
<evidence type="ECO:0000256" key="9">
    <source>
        <dbReference type="ARBA" id="ARBA00023136"/>
    </source>
</evidence>
<evidence type="ECO:0000256" key="3">
    <source>
        <dbReference type="ARBA" id="ARBA00008731"/>
    </source>
</evidence>
<feature type="domain" description="Cation efflux protein transmembrane" evidence="12">
    <location>
        <begin position="26"/>
        <end position="196"/>
    </location>
</feature>
<keyword evidence="4 11" id="KW-0812">Transmembrane</keyword>
<accession>A0A1Q5PL36</accession>
<evidence type="ECO:0000256" key="10">
    <source>
        <dbReference type="ARBA" id="ARBA00023329"/>
    </source>
</evidence>
<evidence type="ECO:0000256" key="11">
    <source>
        <dbReference type="SAM" id="Phobius"/>
    </source>
</evidence>
<evidence type="ECO:0000313" key="14">
    <source>
        <dbReference type="Proteomes" id="UP000186465"/>
    </source>
</evidence>
<evidence type="ECO:0000256" key="8">
    <source>
        <dbReference type="ARBA" id="ARBA00023018"/>
    </source>
</evidence>
<evidence type="ECO:0000256" key="4">
    <source>
        <dbReference type="ARBA" id="ARBA00022692"/>
    </source>
</evidence>
<gene>
    <name evidence="13" type="ORF">BM477_06670</name>
</gene>
<protein>
    <submittedName>
        <fullName evidence="13">Cobalt transporter</fullName>
    </submittedName>
</protein>
<dbReference type="EMBL" id="MPDM01000007">
    <property type="protein sequence ID" value="OKL47346.1"/>
    <property type="molecule type" value="Genomic_DNA"/>
</dbReference>
<sequence length="212" mass="22025">MSTVTVSPSRKSVLERRIRLIVSVTIGWNIIEAIVAITAGGIASSSALIAFGLDSLIEVMSAFAVGWQFSSANPEARERIALKVIAISFFGLAAYVGASSVLSLAGYASPEHSLVGIILASLSLIVMPLLSAFERKTGRELGSATAVADSQQTLICAYLSAAVLVGLLLNSVMGWTWADPLAALVISIVALREGVEAWRGEVCCKTPGGCAA</sequence>
<dbReference type="PANTHER" id="PTHR31937">
    <property type="entry name" value="TRANSMEMBRANE PROTEIN 163"/>
    <property type="match status" value="1"/>
</dbReference>
<evidence type="ECO:0000256" key="1">
    <source>
        <dbReference type="ARBA" id="ARBA00004146"/>
    </source>
</evidence>
<dbReference type="InterPro" id="IPR027469">
    <property type="entry name" value="Cation_efflux_TMD_sf"/>
</dbReference>
<evidence type="ECO:0000256" key="5">
    <source>
        <dbReference type="ARBA" id="ARBA00022753"/>
    </source>
</evidence>
<dbReference type="Gene3D" id="1.20.1510.10">
    <property type="entry name" value="Cation efflux protein transmembrane domain"/>
    <property type="match status" value="1"/>
</dbReference>
<dbReference type="SUPFAM" id="SSF161111">
    <property type="entry name" value="Cation efflux protein transmembrane domain-like"/>
    <property type="match status" value="1"/>
</dbReference>
<dbReference type="InterPro" id="IPR058533">
    <property type="entry name" value="Cation_efflux_TM"/>
</dbReference>
<keyword evidence="7 11" id="KW-1133">Transmembrane helix</keyword>
<name>A0A1Q5PL36_9ACTO</name>
<proteinExistence type="inferred from homology"/>
<evidence type="ECO:0000256" key="6">
    <source>
        <dbReference type="ARBA" id="ARBA00022833"/>
    </source>
</evidence>
<dbReference type="GO" id="GO:0008324">
    <property type="term" value="F:monoatomic cation transmembrane transporter activity"/>
    <property type="evidence" value="ECO:0007669"/>
    <property type="project" value="InterPro"/>
</dbReference>
<comment type="subcellular location">
    <subcellularLocation>
        <location evidence="2">Cytoplasmic vesicle</location>
        <location evidence="2">Secretory vesicle</location>
        <location evidence="2">Synaptic vesicle membrane</location>
        <topology evidence="2">Multi-pass membrane protein</topology>
    </subcellularLocation>
    <subcellularLocation>
        <location evidence="1">Early endosome membrane</location>
    </subcellularLocation>
</comment>
<evidence type="ECO:0000256" key="2">
    <source>
        <dbReference type="ARBA" id="ARBA00004644"/>
    </source>
</evidence>
<evidence type="ECO:0000313" key="13">
    <source>
        <dbReference type="EMBL" id="OKL47346.1"/>
    </source>
</evidence>
<dbReference type="OrthoDB" id="9805136at2"/>
<feature type="transmembrane region" description="Helical" evidence="11">
    <location>
        <begin position="20"/>
        <end position="42"/>
    </location>
</feature>
<feature type="transmembrane region" description="Helical" evidence="11">
    <location>
        <begin position="48"/>
        <end position="69"/>
    </location>
</feature>
<feature type="transmembrane region" description="Helical" evidence="11">
    <location>
        <begin position="81"/>
        <end position="108"/>
    </location>
</feature>
<dbReference type="RefSeq" id="WP_075361917.1">
    <property type="nucleotide sequence ID" value="NZ_MPDM01000007.1"/>
</dbReference>
<keyword evidence="5" id="KW-0967">Endosome</keyword>
<keyword evidence="14" id="KW-1185">Reference proteome</keyword>
<feature type="transmembrane region" description="Helical" evidence="11">
    <location>
        <begin position="114"/>
        <end position="133"/>
    </location>
</feature>
<comment type="similarity">
    <text evidence="3">Belongs to the TMEM163 family.</text>
</comment>
<dbReference type="AlphaFoldDB" id="A0A1Q5PL36"/>
<dbReference type="GO" id="GO:0016020">
    <property type="term" value="C:membrane"/>
    <property type="evidence" value="ECO:0007669"/>
    <property type="project" value="InterPro"/>
</dbReference>
<dbReference type="InterPro" id="IPR026765">
    <property type="entry name" value="Tmem163"/>
</dbReference>
<dbReference type="STRING" id="156892.BM477_06670"/>
<feature type="transmembrane region" description="Helical" evidence="11">
    <location>
        <begin position="154"/>
        <end position="177"/>
    </location>
</feature>
<evidence type="ECO:0000259" key="12">
    <source>
        <dbReference type="Pfam" id="PF01545"/>
    </source>
</evidence>
<evidence type="ECO:0000256" key="7">
    <source>
        <dbReference type="ARBA" id="ARBA00022989"/>
    </source>
</evidence>
<reference evidence="14" key="1">
    <citation type="submission" date="2016-11" db="EMBL/GenBank/DDBJ databases">
        <title>Actinomyces gypaetusis sp. nov. isolated from Gypaetus barbatus in Qinghai Tibet Plateau China.</title>
        <authorList>
            <person name="Meng X."/>
        </authorList>
    </citation>
    <scope>NUCLEOTIDE SEQUENCE [LARGE SCALE GENOMIC DNA]</scope>
    <source>
        <strain evidence="14">DSM 15383</strain>
    </source>
</reference>
<dbReference type="Pfam" id="PF01545">
    <property type="entry name" value="Cation_efflux"/>
    <property type="match status" value="1"/>
</dbReference>
<keyword evidence="8" id="KW-0770">Synapse</keyword>